<evidence type="ECO:0000256" key="10">
    <source>
        <dbReference type="ARBA" id="ARBA00023098"/>
    </source>
</evidence>
<comment type="similarity">
    <text evidence="2">Belongs to the diacylglycerol/lipid kinase family.</text>
</comment>
<comment type="caution">
    <text evidence="14">The sequence shown here is derived from an EMBL/GenBank/DDBJ whole genome shotgun (WGS) entry which is preliminary data.</text>
</comment>
<dbReference type="GO" id="GO:0005886">
    <property type="term" value="C:plasma membrane"/>
    <property type="evidence" value="ECO:0007669"/>
    <property type="project" value="TreeGrafter"/>
</dbReference>
<dbReference type="Gene3D" id="2.60.200.40">
    <property type="match status" value="1"/>
</dbReference>
<sequence length="296" mass="32784">MKYTVLYNQSAGDSDSEKRAKQFKNTAENAQQTVELIGTTSREQAIDYVQKNIKNIETLVVVGGDGSLNTVFSALISLDNSPVIGILPGGTVNNFARAMNIPLDSKAATEVILHGRVVNADLLHTNQRAIVSSLTLGTIAEMAKGVRQEEKQRWGALAYLFSGAKKILTTKPASIVVKSNHQRYQFSTRFLLVTTTSSIGGFTKFDPEVDIDDHQIHITVLKRFSPWRLVGYFSYFITGQIRKLNDASYLKLEQANISSLDNKKVEVRIDGDEAGELPVNLHVKKQFIKIIVPESD</sequence>
<keyword evidence="9" id="KW-0460">Magnesium</keyword>
<dbReference type="GO" id="GO:0005524">
    <property type="term" value="F:ATP binding"/>
    <property type="evidence" value="ECO:0007669"/>
    <property type="project" value="UniProtKB-KW"/>
</dbReference>
<dbReference type="InterPro" id="IPR050187">
    <property type="entry name" value="Lipid_Phosphate_FormReg"/>
</dbReference>
<dbReference type="Pfam" id="PF19279">
    <property type="entry name" value="YegS_C"/>
    <property type="match status" value="1"/>
</dbReference>
<feature type="domain" description="DAGKc" evidence="13">
    <location>
        <begin position="1"/>
        <end position="129"/>
    </location>
</feature>
<keyword evidence="11" id="KW-0594">Phospholipid biosynthesis</keyword>
<keyword evidence="6" id="KW-0547">Nucleotide-binding</keyword>
<evidence type="ECO:0000256" key="3">
    <source>
        <dbReference type="ARBA" id="ARBA00022516"/>
    </source>
</evidence>
<evidence type="ECO:0000256" key="4">
    <source>
        <dbReference type="ARBA" id="ARBA00022679"/>
    </source>
</evidence>
<dbReference type="Gene3D" id="3.40.50.10330">
    <property type="entry name" value="Probable inorganic polyphosphate/atp-NAD kinase, domain 1"/>
    <property type="match status" value="1"/>
</dbReference>
<dbReference type="GO" id="GO:0046872">
    <property type="term" value="F:metal ion binding"/>
    <property type="evidence" value="ECO:0007669"/>
    <property type="project" value="UniProtKB-KW"/>
</dbReference>
<keyword evidence="4" id="KW-0808">Transferase</keyword>
<dbReference type="GO" id="GO:0004143">
    <property type="term" value="F:ATP-dependent diacylglycerol kinase activity"/>
    <property type="evidence" value="ECO:0007669"/>
    <property type="project" value="TreeGrafter"/>
</dbReference>
<dbReference type="STRING" id="1423802.FC56_GL000225"/>
<comment type="cofactor">
    <cofactor evidence="1">
        <name>Mg(2+)</name>
        <dbReference type="ChEBI" id="CHEBI:18420"/>
    </cofactor>
</comment>
<gene>
    <name evidence="14" type="ORF">FC56_GL000225</name>
</gene>
<dbReference type="Proteomes" id="UP000051256">
    <property type="component" value="Unassembled WGS sequence"/>
</dbReference>
<dbReference type="Pfam" id="PF00781">
    <property type="entry name" value="DAGK_cat"/>
    <property type="match status" value="1"/>
</dbReference>
<evidence type="ECO:0000256" key="5">
    <source>
        <dbReference type="ARBA" id="ARBA00022723"/>
    </source>
</evidence>
<dbReference type="InterPro" id="IPR001206">
    <property type="entry name" value="Diacylglycerol_kinase_cat_dom"/>
</dbReference>
<proteinExistence type="inferred from homology"/>
<keyword evidence="7 14" id="KW-0418">Kinase</keyword>
<evidence type="ECO:0000256" key="6">
    <source>
        <dbReference type="ARBA" id="ARBA00022741"/>
    </source>
</evidence>
<dbReference type="InterPro" id="IPR045540">
    <property type="entry name" value="YegS/DAGK_C"/>
</dbReference>
<dbReference type="PANTHER" id="PTHR12358:SF106">
    <property type="entry name" value="LIPID KINASE YEGS"/>
    <property type="match status" value="1"/>
</dbReference>
<keyword evidence="15" id="KW-1185">Reference proteome</keyword>
<keyword evidence="8" id="KW-0067">ATP-binding</keyword>
<evidence type="ECO:0000256" key="7">
    <source>
        <dbReference type="ARBA" id="ARBA00022777"/>
    </source>
</evidence>
<dbReference type="AlphaFoldDB" id="A0A0R2CZI5"/>
<dbReference type="PANTHER" id="PTHR12358">
    <property type="entry name" value="SPHINGOSINE KINASE"/>
    <property type="match status" value="1"/>
</dbReference>
<keyword evidence="3" id="KW-0444">Lipid biosynthesis</keyword>
<evidence type="ECO:0000256" key="12">
    <source>
        <dbReference type="ARBA" id="ARBA00023264"/>
    </source>
</evidence>
<dbReference type="InterPro" id="IPR005218">
    <property type="entry name" value="Diacylglycerol/lipid_kinase"/>
</dbReference>
<evidence type="ECO:0000313" key="15">
    <source>
        <dbReference type="Proteomes" id="UP000051256"/>
    </source>
</evidence>
<evidence type="ECO:0000256" key="9">
    <source>
        <dbReference type="ARBA" id="ARBA00022842"/>
    </source>
</evidence>
<reference evidence="14 15" key="1">
    <citation type="journal article" date="2015" name="Genome Announc.">
        <title>Expanding the biotechnology potential of lactobacilli through comparative genomics of 213 strains and associated genera.</title>
        <authorList>
            <person name="Sun Z."/>
            <person name="Harris H.M."/>
            <person name="McCann A."/>
            <person name="Guo C."/>
            <person name="Argimon S."/>
            <person name="Zhang W."/>
            <person name="Yang X."/>
            <person name="Jeffery I.B."/>
            <person name="Cooney J.C."/>
            <person name="Kagawa T.F."/>
            <person name="Liu W."/>
            <person name="Song Y."/>
            <person name="Salvetti E."/>
            <person name="Wrobel A."/>
            <person name="Rasinkangas P."/>
            <person name="Parkhill J."/>
            <person name="Rea M.C."/>
            <person name="O'Sullivan O."/>
            <person name="Ritari J."/>
            <person name="Douillard F.P."/>
            <person name="Paul Ross R."/>
            <person name="Yang R."/>
            <person name="Briner A.E."/>
            <person name="Felis G.E."/>
            <person name="de Vos W.M."/>
            <person name="Barrangou R."/>
            <person name="Klaenhammer T.R."/>
            <person name="Caufield P.W."/>
            <person name="Cui Y."/>
            <person name="Zhang H."/>
            <person name="O'Toole P.W."/>
        </authorList>
    </citation>
    <scope>NUCLEOTIDE SEQUENCE [LARGE SCALE GENOMIC DNA]</scope>
    <source>
        <strain evidence="14 15">DSM 24302</strain>
    </source>
</reference>
<dbReference type="EMBL" id="AYZR01000008">
    <property type="protein sequence ID" value="KRM93513.1"/>
    <property type="molecule type" value="Genomic_DNA"/>
</dbReference>
<evidence type="ECO:0000256" key="11">
    <source>
        <dbReference type="ARBA" id="ARBA00023209"/>
    </source>
</evidence>
<dbReference type="NCBIfam" id="TIGR00147">
    <property type="entry name" value="YegS/Rv2252/BmrU family lipid kinase"/>
    <property type="match status" value="1"/>
</dbReference>
<keyword evidence="12" id="KW-1208">Phospholipid metabolism</keyword>
<protein>
    <submittedName>
        <fullName evidence="14">Diacylglycerol kinase family lipid kinase</fullName>
    </submittedName>
</protein>
<dbReference type="InterPro" id="IPR017438">
    <property type="entry name" value="ATP-NAD_kinase_N"/>
</dbReference>
<dbReference type="PATRIC" id="fig|1423802.4.peg.227"/>
<evidence type="ECO:0000259" key="13">
    <source>
        <dbReference type="PROSITE" id="PS50146"/>
    </source>
</evidence>
<organism evidence="14 15">
    <name type="scientific">Lentilactobacillus senioris DSM 24302 = JCM 17472</name>
    <dbReference type="NCBI Taxonomy" id="1423802"/>
    <lineage>
        <taxon>Bacteria</taxon>
        <taxon>Bacillati</taxon>
        <taxon>Bacillota</taxon>
        <taxon>Bacilli</taxon>
        <taxon>Lactobacillales</taxon>
        <taxon>Lactobacillaceae</taxon>
        <taxon>Lentilactobacillus</taxon>
    </lineage>
</organism>
<dbReference type="SMART" id="SM00046">
    <property type="entry name" value="DAGKc"/>
    <property type="match status" value="1"/>
</dbReference>
<dbReference type="PROSITE" id="PS50146">
    <property type="entry name" value="DAGK"/>
    <property type="match status" value="1"/>
</dbReference>
<keyword evidence="5" id="KW-0479">Metal-binding</keyword>
<evidence type="ECO:0000313" key="14">
    <source>
        <dbReference type="EMBL" id="KRM93513.1"/>
    </source>
</evidence>
<dbReference type="SUPFAM" id="SSF111331">
    <property type="entry name" value="NAD kinase/diacylglycerol kinase-like"/>
    <property type="match status" value="1"/>
</dbReference>
<evidence type="ECO:0000256" key="8">
    <source>
        <dbReference type="ARBA" id="ARBA00022840"/>
    </source>
</evidence>
<evidence type="ECO:0000256" key="1">
    <source>
        <dbReference type="ARBA" id="ARBA00001946"/>
    </source>
</evidence>
<accession>A0A0R2CZI5</accession>
<keyword evidence="10" id="KW-0443">Lipid metabolism</keyword>
<dbReference type="InterPro" id="IPR016064">
    <property type="entry name" value="NAD/diacylglycerol_kinase_sf"/>
</dbReference>
<dbReference type="GO" id="GO:0008654">
    <property type="term" value="P:phospholipid biosynthetic process"/>
    <property type="evidence" value="ECO:0007669"/>
    <property type="project" value="UniProtKB-KW"/>
</dbReference>
<evidence type="ECO:0000256" key="2">
    <source>
        <dbReference type="ARBA" id="ARBA00005983"/>
    </source>
</evidence>
<dbReference type="RefSeq" id="WP_056978130.1">
    <property type="nucleotide sequence ID" value="NZ_AYZR01000008.1"/>
</dbReference>
<name>A0A0R2CZI5_9LACO</name>